<dbReference type="AlphaFoldDB" id="A0ABD1BUP2"/>
<dbReference type="Proteomes" id="UP001558713">
    <property type="component" value="Unassembled WGS sequence"/>
</dbReference>
<protein>
    <submittedName>
        <fullName evidence="2">F-box/kelch-repeat protein</fullName>
    </submittedName>
</protein>
<dbReference type="PANTHER" id="PTHR24414">
    <property type="entry name" value="F-BOX/KELCH-REPEAT PROTEIN SKIP4"/>
    <property type="match status" value="1"/>
</dbReference>
<evidence type="ECO:0000259" key="1">
    <source>
        <dbReference type="Pfam" id="PF25210"/>
    </source>
</evidence>
<dbReference type="Pfam" id="PF25210">
    <property type="entry name" value="Kelch_FKB95"/>
    <property type="match status" value="1"/>
</dbReference>
<feature type="domain" description="FKB95-like N-terminal Kelch" evidence="1">
    <location>
        <begin position="2"/>
        <end position="165"/>
    </location>
</feature>
<proteinExistence type="predicted"/>
<organism evidence="2 3">
    <name type="scientific">Cardamine amara subsp. amara</name>
    <dbReference type="NCBI Taxonomy" id="228776"/>
    <lineage>
        <taxon>Eukaryota</taxon>
        <taxon>Viridiplantae</taxon>
        <taxon>Streptophyta</taxon>
        <taxon>Embryophyta</taxon>
        <taxon>Tracheophyta</taxon>
        <taxon>Spermatophyta</taxon>
        <taxon>Magnoliopsida</taxon>
        <taxon>eudicotyledons</taxon>
        <taxon>Gunneridae</taxon>
        <taxon>Pentapetalae</taxon>
        <taxon>rosids</taxon>
        <taxon>malvids</taxon>
        <taxon>Brassicales</taxon>
        <taxon>Brassicaceae</taxon>
        <taxon>Cardamineae</taxon>
        <taxon>Cardamine</taxon>
    </lineage>
</organism>
<dbReference type="InterPro" id="IPR057499">
    <property type="entry name" value="Kelch_FKB95"/>
</dbReference>
<reference evidence="2 3" key="1">
    <citation type="submission" date="2024-04" db="EMBL/GenBank/DDBJ databases">
        <title>Genome assembly C_amara_ONT_v2.</title>
        <authorList>
            <person name="Yant L."/>
            <person name="Moore C."/>
            <person name="Slenker M."/>
        </authorList>
    </citation>
    <scope>NUCLEOTIDE SEQUENCE [LARGE SCALE GENOMIC DNA]</scope>
    <source>
        <tissue evidence="2">Leaf</tissue>
    </source>
</reference>
<name>A0ABD1BUP2_CARAN</name>
<evidence type="ECO:0000313" key="2">
    <source>
        <dbReference type="EMBL" id="KAL1220779.1"/>
    </source>
</evidence>
<evidence type="ECO:0000313" key="3">
    <source>
        <dbReference type="Proteomes" id="UP001558713"/>
    </source>
</evidence>
<accession>A0ABD1BUP2</accession>
<comment type="caution">
    <text evidence="2">The sequence shown here is derived from an EMBL/GenBank/DDBJ whole genome shotgun (WGS) entry which is preliminary data.</text>
</comment>
<dbReference type="InterPro" id="IPR050354">
    <property type="entry name" value="F-box/kelch-repeat_ARATH"/>
</dbReference>
<dbReference type="SUPFAM" id="SSF117281">
    <property type="entry name" value="Kelch motif"/>
    <property type="match status" value="1"/>
</dbReference>
<gene>
    <name evidence="2" type="ORF">V5N11_008712</name>
</gene>
<keyword evidence="3" id="KW-1185">Reference proteome</keyword>
<dbReference type="InterPro" id="IPR015915">
    <property type="entry name" value="Kelch-typ_b-propeller"/>
</dbReference>
<dbReference type="Gene3D" id="2.120.10.80">
    <property type="entry name" value="Kelch-type beta propeller"/>
    <property type="match status" value="1"/>
</dbReference>
<dbReference type="PANTHER" id="PTHR24414:SF68">
    <property type="entry name" value="GALACTOSE OXIDASE_KELCH REPEAT SUPERFAMILY PROTEIN-RELATED"/>
    <property type="match status" value="1"/>
</dbReference>
<sequence>MCVLQGKLYVMGGCRANKSTYWAEVFDPKTQTWEPLPDPGCIVKCSLYKMLIPARGKIYLNTKTKNYVYLIKENKWEVYEGPLVESFCVIEKVIYSYADKKYLWYETKSEEWRSISSLTGFDAYSRNDTEIGNYGGKLVIFWDSRTLSPIDQTKKIWCAVILLDKSLMVKFGVRLNGLMWCIQSLGSRYRPSLIYTLAL</sequence>
<dbReference type="EMBL" id="JBANAX010000146">
    <property type="protein sequence ID" value="KAL1220779.1"/>
    <property type="molecule type" value="Genomic_DNA"/>
</dbReference>